<comment type="caution">
    <text evidence="12">The sequence shown here is derived from an EMBL/GenBank/DDBJ whole genome shotgun (WGS) entry which is preliminary data.</text>
</comment>
<comment type="catalytic activity">
    <reaction evidence="8 9">
        <text>prephenate + H(+) = 3-phenylpyruvate + CO2 + H2O</text>
        <dbReference type="Rhea" id="RHEA:21648"/>
        <dbReference type="ChEBI" id="CHEBI:15377"/>
        <dbReference type="ChEBI" id="CHEBI:15378"/>
        <dbReference type="ChEBI" id="CHEBI:16526"/>
        <dbReference type="ChEBI" id="CHEBI:18005"/>
        <dbReference type="ChEBI" id="CHEBI:29934"/>
        <dbReference type="EC" id="4.2.1.51"/>
    </reaction>
</comment>
<keyword evidence="5 9" id="KW-0057">Aromatic amino acid biosynthesis</keyword>
<evidence type="ECO:0000256" key="2">
    <source>
        <dbReference type="ARBA" id="ARBA00013147"/>
    </source>
</evidence>
<evidence type="ECO:0000256" key="8">
    <source>
        <dbReference type="ARBA" id="ARBA00047848"/>
    </source>
</evidence>
<evidence type="ECO:0000256" key="6">
    <source>
        <dbReference type="ARBA" id="ARBA00023222"/>
    </source>
</evidence>
<dbReference type="InterPro" id="IPR001086">
    <property type="entry name" value="Preph_deHydtase"/>
</dbReference>
<dbReference type="EMBL" id="JAFREM010000021">
    <property type="protein sequence ID" value="MBO1307271.1"/>
    <property type="molecule type" value="Genomic_DNA"/>
</dbReference>
<dbReference type="PROSITE" id="PS51671">
    <property type="entry name" value="ACT"/>
    <property type="match status" value="1"/>
</dbReference>
<dbReference type="CDD" id="cd04905">
    <property type="entry name" value="ACT_CM-PDT"/>
    <property type="match status" value="1"/>
</dbReference>
<dbReference type="Gene3D" id="3.40.190.10">
    <property type="entry name" value="Periplasmic binding protein-like II"/>
    <property type="match status" value="2"/>
</dbReference>
<keyword evidence="4 9" id="KW-0028">Amino-acid biosynthesis</keyword>
<dbReference type="PANTHER" id="PTHR21022">
    <property type="entry name" value="PREPHENATE DEHYDRATASE P PROTEIN"/>
    <property type="match status" value="1"/>
</dbReference>
<evidence type="ECO:0000256" key="4">
    <source>
        <dbReference type="ARBA" id="ARBA00022605"/>
    </source>
</evidence>
<dbReference type="InterPro" id="IPR018528">
    <property type="entry name" value="Preph_deHydtase_CS"/>
</dbReference>
<name>A0ABS3LCA9_9ENTE</name>
<evidence type="ECO:0000259" key="10">
    <source>
        <dbReference type="PROSITE" id="PS51171"/>
    </source>
</evidence>
<dbReference type="CDD" id="cd13633">
    <property type="entry name" value="PBP2_Sa-PDT_like"/>
    <property type="match status" value="1"/>
</dbReference>
<dbReference type="PROSITE" id="PS00858">
    <property type="entry name" value="PREPHENATE_DEHYDR_2"/>
    <property type="match status" value="1"/>
</dbReference>
<evidence type="ECO:0000256" key="7">
    <source>
        <dbReference type="ARBA" id="ARBA00023239"/>
    </source>
</evidence>
<dbReference type="GO" id="GO:0004664">
    <property type="term" value="F:prephenate dehydratase activity"/>
    <property type="evidence" value="ECO:0007669"/>
    <property type="project" value="UniProtKB-EC"/>
</dbReference>
<organism evidence="12 13">
    <name type="scientific">Candidatus Enterococcus moelleringii</name>
    <dbReference type="NCBI Taxonomy" id="2815325"/>
    <lineage>
        <taxon>Bacteria</taxon>
        <taxon>Bacillati</taxon>
        <taxon>Bacillota</taxon>
        <taxon>Bacilli</taxon>
        <taxon>Lactobacillales</taxon>
        <taxon>Enterococcaceae</taxon>
        <taxon>Enterococcus</taxon>
    </lineage>
</organism>
<protein>
    <recommendedName>
        <fullName evidence="3 9">Prephenate dehydratase</fullName>
        <shortName evidence="9">PDT</shortName>
        <ecNumber evidence="2 9">4.2.1.51</ecNumber>
    </recommendedName>
</protein>
<evidence type="ECO:0000256" key="5">
    <source>
        <dbReference type="ARBA" id="ARBA00023141"/>
    </source>
</evidence>
<evidence type="ECO:0000256" key="1">
    <source>
        <dbReference type="ARBA" id="ARBA00004741"/>
    </source>
</evidence>
<dbReference type="PROSITE" id="PS51171">
    <property type="entry name" value="PREPHENATE_DEHYDR_3"/>
    <property type="match status" value="1"/>
</dbReference>
<keyword evidence="7 9" id="KW-0456">Lyase</keyword>
<evidence type="ECO:0000259" key="11">
    <source>
        <dbReference type="PROSITE" id="PS51671"/>
    </source>
</evidence>
<keyword evidence="13" id="KW-1185">Reference proteome</keyword>
<proteinExistence type="predicted"/>
<evidence type="ECO:0000313" key="13">
    <source>
        <dbReference type="Proteomes" id="UP000664601"/>
    </source>
</evidence>
<dbReference type="Pfam" id="PF01842">
    <property type="entry name" value="ACT"/>
    <property type="match status" value="1"/>
</dbReference>
<dbReference type="InterPro" id="IPR045865">
    <property type="entry name" value="ACT-like_dom_sf"/>
</dbReference>
<feature type="domain" description="ACT" evidence="11">
    <location>
        <begin position="197"/>
        <end position="277"/>
    </location>
</feature>
<dbReference type="PANTHER" id="PTHR21022:SF19">
    <property type="entry name" value="PREPHENATE DEHYDRATASE-RELATED"/>
    <property type="match status" value="1"/>
</dbReference>
<feature type="domain" description="Prephenate dehydratase" evidence="10">
    <location>
        <begin position="2"/>
        <end position="181"/>
    </location>
</feature>
<dbReference type="RefSeq" id="WP_207674198.1">
    <property type="nucleotide sequence ID" value="NZ_JAFREM010000021.1"/>
</dbReference>
<evidence type="ECO:0000313" key="12">
    <source>
        <dbReference type="EMBL" id="MBO1307271.1"/>
    </source>
</evidence>
<evidence type="ECO:0000256" key="9">
    <source>
        <dbReference type="RuleBase" id="RU361254"/>
    </source>
</evidence>
<dbReference type="InterPro" id="IPR002912">
    <property type="entry name" value="ACT_dom"/>
</dbReference>
<comment type="pathway">
    <text evidence="1 9">Amino-acid biosynthesis; L-phenylalanine biosynthesis; phenylpyruvate from prephenate: step 1/1.</text>
</comment>
<sequence>MDIGYLGPKGSFTHSAASSYFSSGNLISYDSLMQLIDARMNKQIDYAMVPVENTIEGSVLPTIDGIYKTLPTIQGELILPIAQQLMVHKNNQDRWQEATLISSHPQALAQSQVFIHKNLPQAEVEPMASTTLGAKKVADHPEEIYAAIGSKMAADEYDLVIVKEGIQTVANNETRFWLLGDEPIATNLIFVEQKATLLIELPMDRPGALYHMLGIFSKADLNLSKIESRPQKTKLGEYFFIMDIEVPSDKAVLQTALERLEKQAFPFNLIGNYPTYRKP</sequence>
<dbReference type="Gene3D" id="3.30.70.260">
    <property type="match status" value="1"/>
</dbReference>
<dbReference type="SUPFAM" id="SSF53850">
    <property type="entry name" value="Periplasmic binding protein-like II"/>
    <property type="match status" value="1"/>
</dbReference>
<reference evidence="12 13" key="1">
    <citation type="submission" date="2021-03" db="EMBL/GenBank/DDBJ databases">
        <title>Enterococcal diversity collection.</title>
        <authorList>
            <person name="Gilmore M.S."/>
            <person name="Schwartzman J."/>
            <person name="Van Tyne D."/>
            <person name="Martin M."/>
            <person name="Earl A.M."/>
            <person name="Manson A.L."/>
            <person name="Straub T."/>
            <person name="Salamzade R."/>
            <person name="Saavedra J."/>
            <person name="Lebreton F."/>
            <person name="Prichula J."/>
            <person name="Schaufler K."/>
            <person name="Gaca A."/>
            <person name="Sgardioli B."/>
            <person name="Wagenaar J."/>
            <person name="Strong T."/>
        </authorList>
    </citation>
    <scope>NUCLEOTIDE SEQUENCE [LARGE SCALE GENOMIC DNA]</scope>
    <source>
        <strain evidence="12 13">669A</strain>
    </source>
</reference>
<dbReference type="Proteomes" id="UP000664601">
    <property type="component" value="Unassembled WGS sequence"/>
</dbReference>
<dbReference type="SUPFAM" id="SSF55021">
    <property type="entry name" value="ACT-like"/>
    <property type="match status" value="1"/>
</dbReference>
<dbReference type="NCBIfam" id="NF008865">
    <property type="entry name" value="PRK11898.1"/>
    <property type="match status" value="1"/>
</dbReference>
<accession>A0ABS3LCA9</accession>
<dbReference type="Pfam" id="PF00800">
    <property type="entry name" value="PDT"/>
    <property type="match status" value="1"/>
</dbReference>
<dbReference type="EC" id="4.2.1.51" evidence="2 9"/>
<gene>
    <name evidence="9 12" type="primary">pheA</name>
    <name evidence="12" type="ORF">JZO70_13925</name>
</gene>
<keyword evidence="6 9" id="KW-0584">Phenylalanine biosynthesis</keyword>
<evidence type="ECO:0000256" key="3">
    <source>
        <dbReference type="ARBA" id="ARBA00021872"/>
    </source>
</evidence>